<evidence type="ECO:0000256" key="1">
    <source>
        <dbReference type="ARBA" id="ARBA00022490"/>
    </source>
</evidence>
<keyword evidence="5 7" id="KW-0234">DNA repair</keyword>
<dbReference type="PROSITE" id="PS50165">
    <property type="entry name" value="UVRC"/>
    <property type="match status" value="1"/>
</dbReference>
<keyword evidence="6 7" id="KW-0742">SOS response</keyword>
<evidence type="ECO:0000259" key="9">
    <source>
        <dbReference type="PROSITE" id="PS50164"/>
    </source>
</evidence>
<dbReference type="NCBIfam" id="TIGR00194">
    <property type="entry name" value="uvrC"/>
    <property type="match status" value="1"/>
</dbReference>
<dbReference type="GO" id="GO:0006289">
    <property type="term" value="P:nucleotide-excision repair"/>
    <property type="evidence" value="ECO:0007669"/>
    <property type="project" value="UniProtKB-UniRule"/>
</dbReference>
<dbReference type="PANTHER" id="PTHR30562">
    <property type="entry name" value="UVRC/OXIDOREDUCTASE"/>
    <property type="match status" value="1"/>
</dbReference>
<dbReference type="InterPro" id="IPR050066">
    <property type="entry name" value="UvrABC_protein_C"/>
</dbReference>
<sequence>MSSFDYKEALKEIPHKPGVYQYWNEENIIIYIGKAKDLKNRVSSYFNKDVLSTNGKTRMLVSKIRKITFTIVDTEIDAWLLENSLIKKHQPRYNVLLKDDKTYPWLVIKNEHFPRIFWTRRIIRDGSKYLGPYASISMMHTILDLIRETYPLRTCNLALTPQNIDAGKFKVCLEYQLGNCKGPCQKYQSEDDYQNNIEEIKDILNGKTGAVVKKLKEQMEQAAINLDFETAHKLKRKFDLLDNYQSKSTVVNSSITDVDVFSIASEEKYAFVNFLKVMNGVIIQTQTIELKKQLDETDEELLSIAISEFRTRYNSQSKEVIVPFEMNVDEGSAIRFTVPKLGEKKKLLDLSEKNVQFFKRGKIDQYEKLNPEVRTDRLLTQMMKDLRLNQLPRHIECFDNSNFQGSFPISAIVVFRDAKPSKKDYRFFNVKTVEGPNDFATMEEAVFRRYRRMLDEQQELPQLIIIDGGKGQLSSAMKSLKKLDIDKKVTVIGIAKRLEELYYPGDQYPMYLDKKSETLKIIQQLRDEAHRFGITAHRKKRNKSTLVTELENIPGIGKTTSAKLLTYFKSVKRVREATQEMLMEVVNSKQALAIHDFFAQEKAPQE</sequence>
<reference evidence="11 12" key="1">
    <citation type="submission" date="2019-12" db="EMBL/GenBank/DDBJ databases">
        <title>Mucilaginibacter sp. HMF7410 genome sequencing and assembly.</title>
        <authorList>
            <person name="Kang H."/>
            <person name="Cha I."/>
            <person name="Kim H."/>
            <person name="Joh K."/>
        </authorList>
    </citation>
    <scope>NUCLEOTIDE SEQUENCE [LARGE SCALE GENOMIC DNA]</scope>
    <source>
        <strain evidence="11 12">HMF7410</strain>
    </source>
</reference>
<dbReference type="PROSITE" id="PS50151">
    <property type="entry name" value="UVR"/>
    <property type="match status" value="1"/>
</dbReference>
<proteinExistence type="inferred from homology"/>
<dbReference type="SUPFAM" id="SSF82771">
    <property type="entry name" value="GIY-YIG endonuclease"/>
    <property type="match status" value="1"/>
</dbReference>
<dbReference type="EMBL" id="WPIK01000002">
    <property type="protein sequence ID" value="MVN20305.1"/>
    <property type="molecule type" value="Genomic_DNA"/>
</dbReference>
<evidence type="ECO:0000256" key="7">
    <source>
        <dbReference type="HAMAP-Rule" id="MF_00203"/>
    </source>
</evidence>
<dbReference type="InterPro" id="IPR047296">
    <property type="entry name" value="GIY-YIG_UvrC_Cho"/>
</dbReference>
<dbReference type="Pfam" id="PF08459">
    <property type="entry name" value="UvrC_RNaseH_dom"/>
    <property type="match status" value="1"/>
</dbReference>
<comment type="function">
    <text evidence="7">The UvrABC repair system catalyzes the recognition and processing of DNA lesions. UvrC both incises the 5' and 3' sides of the lesion. The N-terminal half is responsible for the 3' incision and the C-terminal half is responsible for the 5' incision.</text>
</comment>
<dbReference type="Gene3D" id="1.10.150.20">
    <property type="entry name" value="5' to 3' exonuclease, C-terminal subdomain"/>
    <property type="match status" value="1"/>
</dbReference>
<protein>
    <recommendedName>
        <fullName evidence="7">UvrABC system protein C</fullName>
        <shortName evidence="7">Protein UvrC</shortName>
    </recommendedName>
    <alternativeName>
        <fullName evidence="7">Excinuclease ABC subunit C</fullName>
    </alternativeName>
</protein>
<evidence type="ECO:0000256" key="5">
    <source>
        <dbReference type="ARBA" id="ARBA00023204"/>
    </source>
</evidence>
<keyword evidence="1 7" id="KW-0963">Cytoplasm</keyword>
<dbReference type="InterPro" id="IPR038476">
    <property type="entry name" value="UvrC_RNase_H_dom_sf"/>
</dbReference>
<name>A0A7K1SSN0_9SPHI</name>
<dbReference type="CDD" id="cd10434">
    <property type="entry name" value="GIY-YIG_UvrC_Cho"/>
    <property type="match status" value="1"/>
</dbReference>
<comment type="caution">
    <text evidence="11">The sequence shown here is derived from an EMBL/GenBank/DDBJ whole genome shotgun (WGS) entry which is preliminary data.</text>
</comment>
<gene>
    <name evidence="7" type="primary">uvrC</name>
    <name evidence="11" type="ORF">GO621_01990</name>
</gene>
<dbReference type="InterPro" id="IPR036876">
    <property type="entry name" value="UVR_dom_sf"/>
</dbReference>
<dbReference type="PANTHER" id="PTHR30562:SF1">
    <property type="entry name" value="UVRABC SYSTEM PROTEIN C"/>
    <property type="match status" value="1"/>
</dbReference>
<feature type="domain" description="UVR" evidence="8">
    <location>
        <begin position="209"/>
        <end position="244"/>
    </location>
</feature>
<evidence type="ECO:0000256" key="3">
    <source>
        <dbReference type="ARBA" id="ARBA00022769"/>
    </source>
</evidence>
<keyword evidence="12" id="KW-1185">Reference proteome</keyword>
<dbReference type="GO" id="GO:0009432">
    <property type="term" value="P:SOS response"/>
    <property type="evidence" value="ECO:0007669"/>
    <property type="project" value="UniProtKB-UniRule"/>
</dbReference>
<dbReference type="GO" id="GO:0003677">
    <property type="term" value="F:DNA binding"/>
    <property type="evidence" value="ECO:0007669"/>
    <property type="project" value="UniProtKB-UniRule"/>
</dbReference>
<evidence type="ECO:0000313" key="12">
    <source>
        <dbReference type="Proteomes" id="UP000462014"/>
    </source>
</evidence>
<evidence type="ECO:0000256" key="4">
    <source>
        <dbReference type="ARBA" id="ARBA00022881"/>
    </source>
</evidence>
<dbReference type="SMART" id="SM00465">
    <property type="entry name" value="GIYc"/>
    <property type="match status" value="1"/>
</dbReference>
<dbReference type="Pfam" id="PF22920">
    <property type="entry name" value="UvrC_RNaseH"/>
    <property type="match status" value="1"/>
</dbReference>
<dbReference type="Pfam" id="PF01541">
    <property type="entry name" value="GIY-YIG"/>
    <property type="match status" value="1"/>
</dbReference>
<evidence type="ECO:0000259" key="10">
    <source>
        <dbReference type="PROSITE" id="PS50165"/>
    </source>
</evidence>
<dbReference type="InterPro" id="IPR001943">
    <property type="entry name" value="UVR_dom"/>
</dbReference>
<comment type="subunit">
    <text evidence="7">Interacts with UvrB in an incision complex.</text>
</comment>
<evidence type="ECO:0000259" key="8">
    <source>
        <dbReference type="PROSITE" id="PS50151"/>
    </source>
</evidence>
<dbReference type="Gene3D" id="3.40.1440.10">
    <property type="entry name" value="GIY-YIG endonuclease"/>
    <property type="match status" value="1"/>
</dbReference>
<accession>A0A7K1SSN0</accession>
<dbReference type="SUPFAM" id="SSF47781">
    <property type="entry name" value="RuvA domain 2-like"/>
    <property type="match status" value="1"/>
</dbReference>
<dbReference type="SUPFAM" id="SSF46600">
    <property type="entry name" value="C-terminal UvrC-binding domain of UvrB"/>
    <property type="match status" value="1"/>
</dbReference>
<dbReference type="Gene3D" id="3.30.420.340">
    <property type="entry name" value="UvrC, RNAse H endonuclease domain"/>
    <property type="match status" value="1"/>
</dbReference>
<keyword evidence="3 7" id="KW-0228">DNA excision</keyword>
<dbReference type="InterPro" id="IPR004791">
    <property type="entry name" value="UvrC"/>
</dbReference>
<feature type="domain" description="GIY-YIG" evidence="9">
    <location>
        <begin position="15"/>
        <end position="95"/>
    </location>
</feature>
<keyword evidence="4 7" id="KW-0267">Excision nuclease</keyword>
<evidence type="ECO:0000256" key="6">
    <source>
        <dbReference type="ARBA" id="ARBA00023236"/>
    </source>
</evidence>
<dbReference type="AlphaFoldDB" id="A0A7K1SSN0"/>
<dbReference type="GO" id="GO:0009381">
    <property type="term" value="F:excinuclease ABC activity"/>
    <property type="evidence" value="ECO:0007669"/>
    <property type="project" value="UniProtKB-UniRule"/>
</dbReference>
<dbReference type="GO" id="GO:0005737">
    <property type="term" value="C:cytoplasm"/>
    <property type="evidence" value="ECO:0007669"/>
    <property type="project" value="UniProtKB-SubCell"/>
</dbReference>
<dbReference type="GO" id="GO:0009380">
    <property type="term" value="C:excinuclease repair complex"/>
    <property type="evidence" value="ECO:0007669"/>
    <property type="project" value="InterPro"/>
</dbReference>
<dbReference type="InterPro" id="IPR010994">
    <property type="entry name" value="RuvA_2-like"/>
</dbReference>
<dbReference type="InterPro" id="IPR000305">
    <property type="entry name" value="GIY-YIG_endonuc"/>
</dbReference>
<feature type="domain" description="UvrC family homology region profile" evidence="10">
    <location>
        <begin position="264"/>
        <end position="480"/>
    </location>
</feature>
<dbReference type="Proteomes" id="UP000462014">
    <property type="component" value="Unassembled WGS sequence"/>
</dbReference>
<dbReference type="InterPro" id="IPR035901">
    <property type="entry name" value="GIY-YIG_endonuc_sf"/>
</dbReference>
<dbReference type="HAMAP" id="MF_00203">
    <property type="entry name" value="UvrC"/>
    <property type="match status" value="1"/>
</dbReference>
<evidence type="ECO:0000313" key="11">
    <source>
        <dbReference type="EMBL" id="MVN20305.1"/>
    </source>
</evidence>
<dbReference type="PROSITE" id="PS50164">
    <property type="entry name" value="GIY_YIG"/>
    <property type="match status" value="1"/>
</dbReference>
<keyword evidence="2 7" id="KW-0227">DNA damage</keyword>
<dbReference type="FunFam" id="3.40.1440.10:FF:000001">
    <property type="entry name" value="UvrABC system protein C"/>
    <property type="match status" value="1"/>
</dbReference>
<evidence type="ECO:0000256" key="2">
    <source>
        <dbReference type="ARBA" id="ARBA00022763"/>
    </source>
</evidence>
<dbReference type="RefSeq" id="WP_157563687.1">
    <property type="nucleotide sequence ID" value="NZ_WPIK01000002.1"/>
</dbReference>
<dbReference type="InterPro" id="IPR001162">
    <property type="entry name" value="UvrC_RNase_H_dom"/>
</dbReference>
<comment type="similarity">
    <text evidence="7">Belongs to the UvrC family.</text>
</comment>
<comment type="subcellular location">
    <subcellularLocation>
        <location evidence="7">Cytoplasm</location>
    </subcellularLocation>
</comment>
<organism evidence="11 12">
    <name type="scientific">Mucilaginibacter arboris</name>
    <dbReference type="NCBI Taxonomy" id="2682090"/>
    <lineage>
        <taxon>Bacteria</taxon>
        <taxon>Pseudomonadati</taxon>
        <taxon>Bacteroidota</taxon>
        <taxon>Sphingobacteriia</taxon>
        <taxon>Sphingobacteriales</taxon>
        <taxon>Sphingobacteriaceae</taxon>
        <taxon>Mucilaginibacter</taxon>
    </lineage>
</organism>